<dbReference type="Gene3D" id="3.40.30.10">
    <property type="entry name" value="Glutaredoxin"/>
    <property type="match status" value="1"/>
</dbReference>
<keyword evidence="3" id="KW-0560">Oxidoreductase</keyword>
<dbReference type="Proteomes" id="UP000290517">
    <property type="component" value="Unassembled WGS sequence"/>
</dbReference>
<feature type="region of interest" description="Disordered" evidence="6">
    <location>
        <begin position="36"/>
        <end position="59"/>
    </location>
</feature>
<dbReference type="AlphaFoldDB" id="A0A4V1N5C8"/>
<dbReference type="OrthoDB" id="117402at2"/>
<dbReference type="PANTHER" id="PTHR13887:SF14">
    <property type="entry name" value="DISULFIDE BOND FORMATION PROTEIN D"/>
    <property type="match status" value="1"/>
</dbReference>
<keyword evidence="2" id="KW-0732">Signal</keyword>
<protein>
    <recommendedName>
        <fullName evidence="7">Thioredoxin domain-containing protein</fullName>
    </recommendedName>
</protein>
<dbReference type="EMBL" id="SDJR01000007">
    <property type="protein sequence ID" value="RXR25070.1"/>
    <property type="molecule type" value="Genomic_DNA"/>
</dbReference>
<dbReference type="SUPFAM" id="SSF52833">
    <property type="entry name" value="Thioredoxin-like"/>
    <property type="match status" value="1"/>
</dbReference>
<evidence type="ECO:0000256" key="4">
    <source>
        <dbReference type="ARBA" id="ARBA00023157"/>
    </source>
</evidence>
<name>A0A4V1N5C8_9CELL</name>
<dbReference type="EMBL" id="SDJQ01000008">
    <property type="protein sequence ID" value="RXR35216.1"/>
    <property type="molecule type" value="Genomic_DNA"/>
</dbReference>
<evidence type="ECO:0000259" key="7">
    <source>
        <dbReference type="PROSITE" id="PS51352"/>
    </source>
</evidence>
<dbReference type="GO" id="GO:0016491">
    <property type="term" value="F:oxidoreductase activity"/>
    <property type="evidence" value="ECO:0007669"/>
    <property type="project" value="UniProtKB-KW"/>
</dbReference>
<keyword evidence="5" id="KW-0676">Redox-active center</keyword>
<reference evidence="10 11" key="1">
    <citation type="submission" date="2019-01" db="EMBL/GenBank/DDBJ databases">
        <title>Oerskovia turbata Genome sequencing and assembly.</title>
        <authorList>
            <person name="Dou T."/>
        </authorList>
    </citation>
    <scope>NUCLEOTIDE SEQUENCE [LARGE SCALE GENOMIC DNA]</scope>
    <source>
        <strain evidence="9 10">JCM12123</strain>
        <strain evidence="8 11">JCM3160</strain>
    </source>
</reference>
<dbReference type="InterPro" id="IPR036249">
    <property type="entry name" value="Thioredoxin-like_sf"/>
</dbReference>
<feature type="domain" description="Thioredoxin" evidence="7">
    <location>
        <begin position="55"/>
        <end position="241"/>
    </location>
</feature>
<evidence type="ECO:0000313" key="10">
    <source>
        <dbReference type="Proteomes" id="UP000289805"/>
    </source>
</evidence>
<keyword evidence="4" id="KW-1015">Disulfide bond</keyword>
<dbReference type="InterPro" id="IPR013766">
    <property type="entry name" value="Thioredoxin_domain"/>
</dbReference>
<gene>
    <name evidence="8" type="ORF">EQW73_12360</name>
    <name evidence="9" type="ORF">EQW78_06330</name>
</gene>
<accession>A0A4V1N5C8</accession>
<evidence type="ECO:0000313" key="8">
    <source>
        <dbReference type="EMBL" id="RXR25070.1"/>
    </source>
</evidence>
<dbReference type="InterPro" id="IPR012336">
    <property type="entry name" value="Thioredoxin-like_fold"/>
</dbReference>
<evidence type="ECO:0000256" key="3">
    <source>
        <dbReference type="ARBA" id="ARBA00023002"/>
    </source>
</evidence>
<evidence type="ECO:0000256" key="1">
    <source>
        <dbReference type="ARBA" id="ARBA00005791"/>
    </source>
</evidence>
<evidence type="ECO:0000256" key="2">
    <source>
        <dbReference type="ARBA" id="ARBA00022729"/>
    </source>
</evidence>
<sequence length="245" mass="25774">MPHHSARRPRWLIPSLIVAVATLLVVLSLSLGANSPSTGPAPGAGDRATDGATAVTEPQEQPRIDLARRLDGDPLAVGPVDAPVTLVVYSDYQCIYCASWSSTTQPAMLERVESGDLRIEFRDIAIFGADSLRAAQAATAAGLQGSYLDFHEALFAGGEKRSAAGLSEESLIALAGELGLDVDRFTTDLRSAEVAARVQTDLDEASSIGVYSTPAFLMSGEPLVGAMPTETFVEAFDRALARVEG</sequence>
<dbReference type="PROSITE" id="PS51352">
    <property type="entry name" value="THIOREDOXIN_2"/>
    <property type="match status" value="1"/>
</dbReference>
<comment type="caution">
    <text evidence="9">The sequence shown here is derived from an EMBL/GenBank/DDBJ whole genome shotgun (WGS) entry which is preliminary data.</text>
</comment>
<comment type="similarity">
    <text evidence="1">Belongs to the thioredoxin family. DsbA subfamily.</text>
</comment>
<evidence type="ECO:0000313" key="11">
    <source>
        <dbReference type="Proteomes" id="UP000290517"/>
    </source>
</evidence>
<dbReference type="Proteomes" id="UP000289805">
    <property type="component" value="Unassembled WGS sequence"/>
</dbReference>
<dbReference type="Pfam" id="PF13462">
    <property type="entry name" value="Thioredoxin_4"/>
    <property type="match status" value="1"/>
</dbReference>
<dbReference type="RefSeq" id="WP_030151825.1">
    <property type="nucleotide sequence ID" value="NZ_JOFV01000009.1"/>
</dbReference>
<dbReference type="STRING" id="1713.GCA_000718325_02319"/>
<proteinExistence type="inferred from homology"/>
<evidence type="ECO:0000256" key="6">
    <source>
        <dbReference type="SAM" id="MobiDB-lite"/>
    </source>
</evidence>
<dbReference type="PANTHER" id="PTHR13887">
    <property type="entry name" value="GLUTATHIONE S-TRANSFERASE KAPPA"/>
    <property type="match status" value="1"/>
</dbReference>
<keyword evidence="11" id="KW-1185">Reference proteome</keyword>
<feature type="compositionally biased region" description="Low complexity" evidence="6">
    <location>
        <begin position="36"/>
        <end position="56"/>
    </location>
</feature>
<evidence type="ECO:0000256" key="5">
    <source>
        <dbReference type="ARBA" id="ARBA00023284"/>
    </source>
</evidence>
<organism evidence="9 10">
    <name type="scientific">Oerskovia turbata</name>
    <dbReference type="NCBI Taxonomy" id="1713"/>
    <lineage>
        <taxon>Bacteria</taxon>
        <taxon>Bacillati</taxon>
        <taxon>Actinomycetota</taxon>
        <taxon>Actinomycetes</taxon>
        <taxon>Micrococcales</taxon>
        <taxon>Cellulomonadaceae</taxon>
        <taxon>Oerskovia</taxon>
    </lineage>
</organism>
<evidence type="ECO:0000313" key="9">
    <source>
        <dbReference type="EMBL" id="RXR35216.1"/>
    </source>
</evidence>